<reference evidence="2" key="1">
    <citation type="journal article" date="2023" name="GigaByte">
        <title>Genome assembly of the bearded iris, Iris pallida Lam.</title>
        <authorList>
            <person name="Bruccoleri R.E."/>
            <person name="Oakeley E.J."/>
            <person name="Faust A.M.E."/>
            <person name="Altorfer M."/>
            <person name="Dessus-Babus S."/>
            <person name="Burckhardt D."/>
            <person name="Oertli M."/>
            <person name="Naumann U."/>
            <person name="Petersen F."/>
            <person name="Wong J."/>
        </authorList>
    </citation>
    <scope>NUCLEOTIDE SEQUENCE</scope>
    <source>
        <strain evidence="2">GSM-AAB239-AS_SAM_17_03QT</strain>
    </source>
</reference>
<evidence type="ECO:0000256" key="1">
    <source>
        <dbReference type="SAM" id="MobiDB-lite"/>
    </source>
</evidence>
<name>A0AAX6I1A5_IRIPA</name>
<protein>
    <submittedName>
        <fullName evidence="2">Leucine-rich repeat extensin-like protein 3</fullName>
    </submittedName>
</protein>
<organism evidence="2 3">
    <name type="scientific">Iris pallida</name>
    <name type="common">Sweet iris</name>
    <dbReference type="NCBI Taxonomy" id="29817"/>
    <lineage>
        <taxon>Eukaryota</taxon>
        <taxon>Viridiplantae</taxon>
        <taxon>Streptophyta</taxon>
        <taxon>Embryophyta</taxon>
        <taxon>Tracheophyta</taxon>
        <taxon>Spermatophyta</taxon>
        <taxon>Magnoliopsida</taxon>
        <taxon>Liliopsida</taxon>
        <taxon>Asparagales</taxon>
        <taxon>Iridaceae</taxon>
        <taxon>Iridoideae</taxon>
        <taxon>Irideae</taxon>
        <taxon>Iris</taxon>
    </lineage>
</organism>
<evidence type="ECO:0000313" key="2">
    <source>
        <dbReference type="EMBL" id="KAJ6847066.1"/>
    </source>
</evidence>
<accession>A0AAX6I1A5</accession>
<dbReference type="AlphaFoldDB" id="A0AAX6I1A5"/>
<reference evidence="2" key="2">
    <citation type="submission" date="2023-04" db="EMBL/GenBank/DDBJ databases">
        <authorList>
            <person name="Bruccoleri R.E."/>
            <person name="Oakeley E.J."/>
            <person name="Faust A.-M."/>
            <person name="Dessus-Babus S."/>
            <person name="Altorfer M."/>
            <person name="Burckhardt D."/>
            <person name="Oertli M."/>
            <person name="Naumann U."/>
            <person name="Petersen F."/>
            <person name="Wong J."/>
        </authorList>
    </citation>
    <scope>NUCLEOTIDE SEQUENCE</scope>
    <source>
        <strain evidence="2">GSM-AAB239-AS_SAM_17_03QT</strain>
        <tissue evidence="2">Leaf</tissue>
    </source>
</reference>
<dbReference type="EMBL" id="JANAVB010005597">
    <property type="protein sequence ID" value="KAJ6847066.1"/>
    <property type="molecule type" value="Genomic_DNA"/>
</dbReference>
<evidence type="ECO:0000313" key="3">
    <source>
        <dbReference type="Proteomes" id="UP001140949"/>
    </source>
</evidence>
<feature type="region of interest" description="Disordered" evidence="1">
    <location>
        <begin position="21"/>
        <end position="65"/>
    </location>
</feature>
<feature type="compositionally biased region" description="Basic residues" evidence="1">
    <location>
        <begin position="21"/>
        <end position="36"/>
    </location>
</feature>
<gene>
    <name evidence="2" type="ORF">M6B38_284665</name>
</gene>
<keyword evidence="3" id="KW-1185">Reference proteome</keyword>
<sequence>MGSAGKEAGEIQICLEARRSRRRLKHDGTRARRRRTLSALPRAQPRTGRVVGRHNGGGVGSEQRGTAVALENQTRVRLMAAGADPREVARLSPHTQRRRAG</sequence>
<dbReference type="Proteomes" id="UP001140949">
    <property type="component" value="Unassembled WGS sequence"/>
</dbReference>
<proteinExistence type="predicted"/>
<feature type="compositionally biased region" description="Low complexity" evidence="1">
    <location>
        <begin position="37"/>
        <end position="50"/>
    </location>
</feature>
<comment type="caution">
    <text evidence="2">The sequence shown here is derived from an EMBL/GenBank/DDBJ whole genome shotgun (WGS) entry which is preliminary data.</text>
</comment>